<proteinExistence type="predicted"/>
<accession>A0A8K0CTZ5</accession>
<evidence type="ECO:0000313" key="2">
    <source>
        <dbReference type="EMBL" id="KAF2893648.1"/>
    </source>
</evidence>
<dbReference type="AlphaFoldDB" id="A0A8K0CTZ5"/>
<gene>
    <name evidence="2" type="ORF">ILUMI_12526</name>
</gene>
<dbReference type="Gene3D" id="3.60.10.10">
    <property type="entry name" value="Endonuclease/exonuclease/phosphatase"/>
    <property type="match status" value="1"/>
</dbReference>
<name>A0A8K0CTZ5_IGNLU</name>
<keyword evidence="3" id="KW-1185">Reference proteome</keyword>
<dbReference type="EMBL" id="VTPC01007786">
    <property type="protein sequence ID" value="KAF2893648.1"/>
    <property type="molecule type" value="Genomic_DNA"/>
</dbReference>
<sequence>MPVGNGHSVGCTQSQKPRKKKTAPFCKDYNKTMQTDKEDKKLNNCKGHEDKKTTSFGTWNITSLTYNEEEIRKEMAKLKVDILGIGETKKAGKENKKLINGFTLYYSGREEMKRVRNANNEINTKTKEVLDTWQDYNTRKFKESRIEEMTIEPEENELIETKGIDEITMTELEVGTTKIKIGKADGADQIEPDMIKKLGTS</sequence>
<feature type="region of interest" description="Disordered" evidence="1">
    <location>
        <begin position="1"/>
        <end position="24"/>
    </location>
</feature>
<dbReference type="InterPro" id="IPR036691">
    <property type="entry name" value="Endo/exonu/phosph_ase_sf"/>
</dbReference>
<organism evidence="2 3">
    <name type="scientific">Ignelater luminosus</name>
    <name type="common">Cucubano</name>
    <name type="synonym">Pyrophorus luminosus</name>
    <dbReference type="NCBI Taxonomy" id="2038154"/>
    <lineage>
        <taxon>Eukaryota</taxon>
        <taxon>Metazoa</taxon>
        <taxon>Ecdysozoa</taxon>
        <taxon>Arthropoda</taxon>
        <taxon>Hexapoda</taxon>
        <taxon>Insecta</taxon>
        <taxon>Pterygota</taxon>
        <taxon>Neoptera</taxon>
        <taxon>Endopterygota</taxon>
        <taxon>Coleoptera</taxon>
        <taxon>Polyphaga</taxon>
        <taxon>Elateriformia</taxon>
        <taxon>Elateroidea</taxon>
        <taxon>Elateridae</taxon>
        <taxon>Agrypninae</taxon>
        <taxon>Pyrophorini</taxon>
        <taxon>Ignelater</taxon>
    </lineage>
</organism>
<evidence type="ECO:0000256" key="1">
    <source>
        <dbReference type="SAM" id="MobiDB-lite"/>
    </source>
</evidence>
<comment type="caution">
    <text evidence="2">The sequence shown here is derived from an EMBL/GenBank/DDBJ whole genome shotgun (WGS) entry which is preliminary data.</text>
</comment>
<reference evidence="2" key="1">
    <citation type="submission" date="2019-08" db="EMBL/GenBank/DDBJ databases">
        <title>The genome of the North American firefly Photinus pyralis.</title>
        <authorList>
            <consortium name="Photinus pyralis genome working group"/>
            <person name="Fallon T.R."/>
            <person name="Sander Lower S.E."/>
            <person name="Weng J.-K."/>
        </authorList>
    </citation>
    <scope>NUCLEOTIDE SEQUENCE</scope>
    <source>
        <strain evidence="2">TRF0915ILg1</strain>
        <tissue evidence="2">Whole body</tissue>
    </source>
</reference>
<dbReference type="OrthoDB" id="6770863at2759"/>
<dbReference type="Proteomes" id="UP000801492">
    <property type="component" value="Unassembled WGS sequence"/>
</dbReference>
<protein>
    <submittedName>
        <fullName evidence="2">Uncharacterized protein</fullName>
    </submittedName>
</protein>
<evidence type="ECO:0000313" key="3">
    <source>
        <dbReference type="Proteomes" id="UP000801492"/>
    </source>
</evidence>